<gene>
    <name evidence="2" type="primary">HVT003</name>
    <name evidence="1" type="synonym">HVT073</name>
</gene>
<dbReference type="Proteomes" id="UP000175168">
    <property type="component" value="Segment"/>
</dbReference>
<keyword evidence="3" id="KW-1185">Reference proteome</keyword>
<dbReference type="EMBL" id="AF291866">
    <property type="protein sequence ID" value="AAG45803.1"/>
    <property type="molecule type" value="Genomic_DNA"/>
</dbReference>
<organismHost>
    <name type="scientific">Meleagris gallopavo</name>
    <name type="common">Wild turkey</name>
    <dbReference type="NCBI Taxonomy" id="9103"/>
</organismHost>
<proteinExistence type="predicted"/>
<name>Q9DH89_MEHV1</name>
<protein>
    <submittedName>
        <fullName evidence="2">Uncharacterized protein HVT003</fullName>
    </submittedName>
    <submittedName>
        <fullName evidence="1">Uncharacterized protein HVT073</fullName>
    </submittedName>
</protein>
<accession>Q9DH89</accession>
<reference evidence="2 3" key="1">
    <citation type="journal article" date="2001" name="J. Virol.">
        <title>The genome of turkey herpesvirus.</title>
        <authorList>
            <person name="Afonso C.L."/>
            <person name="Tulman E.R."/>
            <person name="Lu Z."/>
            <person name="Zsak L."/>
            <person name="Rock D.L."/>
            <person name="Kutish G.F."/>
        </authorList>
    </citation>
    <scope>NUCLEOTIDE SEQUENCE [LARGE SCALE GENOMIC DNA]</scope>
    <source>
        <strain evidence="2">FC126</strain>
    </source>
</reference>
<sequence>MLDLSATGNRSRLLSGLRPPRLRCNSRVCVMAPATPPHILFFSERGGRLASAALKLYRAENCACFNYKR</sequence>
<evidence type="ECO:0000313" key="1">
    <source>
        <dbReference type="EMBL" id="AAG45803.1"/>
    </source>
</evidence>
<organism evidence="2 3">
    <name type="scientific">Meleagrid herpesvirus 1</name>
    <name type="common">MeHV-1</name>
    <name type="synonym">Turkey herpesvirus</name>
    <dbReference type="NCBI Taxonomy" id="37108"/>
    <lineage>
        <taxon>Viruses</taxon>
        <taxon>Duplodnaviria</taxon>
        <taxon>Heunggongvirae</taxon>
        <taxon>Peploviricota</taxon>
        <taxon>Herviviricetes</taxon>
        <taxon>Herpesvirales</taxon>
        <taxon>Orthoherpesviridae</taxon>
        <taxon>Alphaherpesvirinae</taxon>
        <taxon>Mardivirus</taxon>
        <taxon>Mardivirus meleagridalpha1</taxon>
    </lineage>
</organism>
<evidence type="ECO:0000313" key="3">
    <source>
        <dbReference type="Proteomes" id="UP000175168"/>
    </source>
</evidence>
<dbReference type="EMBL" id="AF291866">
    <property type="protein sequence ID" value="AAG45824.1"/>
    <property type="molecule type" value="Genomic_DNA"/>
</dbReference>
<organismHost>
    <name type="scientific">Gallus gallus</name>
    <name type="common">Chicken</name>
    <dbReference type="NCBI Taxonomy" id="9031"/>
</organismHost>
<evidence type="ECO:0000313" key="2">
    <source>
        <dbReference type="EMBL" id="AAG45824.1"/>
    </source>
</evidence>